<organism evidence="2 3">
    <name type="scientific">Peptacetobacter hiranonis (strain DSM 13275 / JCM 10541 / KCTC 15199 / TO-931)</name>
    <name type="common">Clostridium hiranonis</name>
    <dbReference type="NCBI Taxonomy" id="500633"/>
    <lineage>
        <taxon>Bacteria</taxon>
        <taxon>Bacillati</taxon>
        <taxon>Bacillota</taxon>
        <taxon>Clostridia</taxon>
        <taxon>Peptostreptococcales</taxon>
        <taxon>Peptostreptococcaceae</taxon>
        <taxon>Peptacetobacter</taxon>
    </lineage>
</organism>
<dbReference type="GO" id="GO:0022857">
    <property type="term" value="F:transmembrane transporter activity"/>
    <property type="evidence" value="ECO:0007669"/>
    <property type="project" value="InterPro"/>
</dbReference>
<reference evidence="2 3" key="2">
    <citation type="submission" date="2008-10" db="EMBL/GenBank/DDBJ databases">
        <title>Draft genome sequence of Clostridium hiranonis (DSM 13275).</title>
        <authorList>
            <person name="Sudarsanam P."/>
            <person name="Ley R."/>
            <person name="Guruge J."/>
            <person name="Turnbaugh P.J."/>
            <person name="Mahowald M."/>
            <person name="Liep D."/>
            <person name="Gordon J."/>
        </authorList>
    </citation>
    <scope>NUCLEOTIDE SEQUENCE [LARGE SCALE GENOMIC DNA]</scope>
    <source>
        <strain evidence="2 3">DSM 13275</strain>
    </source>
</reference>
<keyword evidence="1" id="KW-0472">Membrane</keyword>
<keyword evidence="3" id="KW-1185">Reference proteome</keyword>
<evidence type="ECO:0000256" key="1">
    <source>
        <dbReference type="SAM" id="Phobius"/>
    </source>
</evidence>
<dbReference type="Gene3D" id="1.10.1760.20">
    <property type="match status" value="1"/>
</dbReference>
<dbReference type="HOGENOM" id="CLU_091606_2_0_9"/>
<name>B6FZT2_PEPHT</name>
<protein>
    <recommendedName>
        <fullName evidence="4">ECF transporter S component</fullName>
    </recommendedName>
</protein>
<comment type="caution">
    <text evidence="2">The sequence shown here is derived from an EMBL/GenBank/DDBJ whole genome shotgun (WGS) entry which is preliminary data.</text>
</comment>
<gene>
    <name evidence="2" type="ORF">CLOHIR_01386</name>
</gene>
<dbReference type="EMBL" id="ABWP01000058">
    <property type="protein sequence ID" value="EEA85026.1"/>
    <property type="molecule type" value="Genomic_DNA"/>
</dbReference>
<dbReference type="InterPro" id="IPR024529">
    <property type="entry name" value="ECF_trnsprt_substrate-spec"/>
</dbReference>
<sequence>MNTKKLTFSAMCVVVNLVLGTVMGMIQIPLLFLDTIGTILGAVVLGPLWGALIGGCSNLVLGVISDPTNIPFAIVNIATGLIVGFMAKKGNFGYKKAIITGIILAVVCPMIGTPISVYMFGGLSGSGADLLVGAFLQAGQQIFTAAFIPRILSNIVDKPLSCLLVVLFISKMPKNFLAQFKSQEN</sequence>
<dbReference type="AlphaFoldDB" id="B6FZT2"/>
<evidence type="ECO:0008006" key="4">
    <source>
        <dbReference type="Google" id="ProtNLM"/>
    </source>
</evidence>
<keyword evidence="1" id="KW-0812">Transmembrane</keyword>
<dbReference type="OrthoDB" id="9766854at2"/>
<evidence type="ECO:0000313" key="3">
    <source>
        <dbReference type="Proteomes" id="UP000003178"/>
    </source>
</evidence>
<feature type="transmembrane region" description="Helical" evidence="1">
    <location>
        <begin position="39"/>
        <end position="64"/>
    </location>
</feature>
<reference evidence="2 3" key="1">
    <citation type="submission" date="2008-09" db="EMBL/GenBank/DDBJ databases">
        <authorList>
            <person name="Fulton L."/>
            <person name="Clifton S."/>
            <person name="Fulton B."/>
            <person name="Xu J."/>
            <person name="Minx P."/>
            <person name="Pepin K.H."/>
            <person name="Johnson M."/>
            <person name="Thiruvilangam P."/>
            <person name="Bhonagiri V."/>
            <person name="Nash W.E."/>
            <person name="Mardis E.R."/>
            <person name="Wilson R.K."/>
        </authorList>
    </citation>
    <scope>NUCLEOTIDE SEQUENCE [LARGE SCALE GENOMIC DNA]</scope>
    <source>
        <strain evidence="2 3">DSM 13275</strain>
    </source>
</reference>
<dbReference type="NCBIfam" id="NF045596">
    <property type="entry name" value="ECF_S_CD3073"/>
    <property type="match status" value="1"/>
</dbReference>
<evidence type="ECO:0000313" key="2">
    <source>
        <dbReference type="EMBL" id="EEA85026.1"/>
    </source>
</evidence>
<feature type="transmembrane region" description="Helical" evidence="1">
    <location>
        <begin position="99"/>
        <end position="121"/>
    </location>
</feature>
<accession>B6FZT2</accession>
<dbReference type="Pfam" id="PF12822">
    <property type="entry name" value="ECF_trnsprt"/>
    <property type="match status" value="1"/>
</dbReference>
<dbReference type="STRING" id="500633.CLOHIR_01386"/>
<proteinExistence type="predicted"/>
<feature type="transmembrane region" description="Helical" evidence="1">
    <location>
        <begin position="6"/>
        <end position="32"/>
    </location>
</feature>
<dbReference type="Proteomes" id="UP000003178">
    <property type="component" value="Unassembled WGS sequence"/>
</dbReference>
<keyword evidence="1" id="KW-1133">Transmembrane helix</keyword>
<dbReference type="RefSeq" id="WP_006440307.1">
    <property type="nucleotide sequence ID" value="NZ_DS995356.1"/>
</dbReference>
<feature type="transmembrane region" description="Helical" evidence="1">
    <location>
        <begin position="70"/>
        <end position="87"/>
    </location>
</feature>
<dbReference type="eggNOG" id="COG3275">
    <property type="taxonomic scope" value="Bacteria"/>
</dbReference>